<feature type="domain" description="Reverse transcriptase zinc-binding" evidence="1">
    <location>
        <begin position="7"/>
        <end position="70"/>
    </location>
</feature>
<proteinExistence type="predicted"/>
<evidence type="ECO:0000313" key="3">
    <source>
        <dbReference type="Proteomes" id="UP000245207"/>
    </source>
</evidence>
<evidence type="ECO:0000313" key="2">
    <source>
        <dbReference type="EMBL" id="PWA60765.1"/>
    </source>
</evidence>
<gene>
    <name evidence="2" type="ORF">CTI12_AA382310</name>
</gene>
<dbReference type="AlphaFoldDB" id="A0A2U1MHM3"/>
<comment type="caution">
    <text evidence="2">The sequence shown here is derived from an EMBL/GenBank/DDBJ whole genome shotgun (WGS) entry which is preliminary data.</text>
</comment>
<protein>
    <recommendedName>
        <fullName evidence="1">Reverse transcriptase zinc-binding domain-containing protein</fullName>
    </recommendedName>
</protein>
<evidence type="ECO:0000259" key="1">
    <source>
        <dbReference type="Pfam" id="PF13966"/>
    </source>
</evidence>
<dbReference type="Proteomes" id="UP000245207">
    <property type="component" value="Unassembled WGS sequence"/>
</dbReference>
<dbReference type="EMBL" id="PKPP01005272">
    <property type="protein sequence ID" value="PWA60765.1"/>
    <property type="molecule type" value="Genomic_DNA"/>
</dbReference>
<sequence length="123" mass="14213">MGPTTVEIRWNKNLSIKINIHSWRFSIDRLPTKFNLDARGIDLDTVRCPICDEDIETSQNLFLDCIIAKSLFSMVSSWWAIQDYPKDMEIFLPEHTRVTLILLSTHSSSNLDTFINALINDLN</sequence>
<keyword evidence="3" id="KW-1185">Reference proteome</keyword>
<reference evidence="2 3" key="1">
    <citation type="journal article" date="2018" name="Mol. Plant">
        <title>The genome of Artemisia annua provides insight into the evolution of Asteraceae family and artemisinin biosynthesis.</title>
        <authorList>
            <person name="Shen Q."/>
            <person name="Zhang L."/>
            <person name="Liao Z."/>
            <person name="Wang S."/>
            <person name="Yan T."/>
            <person name="Shi P."/>
            <person name="Liu M."/>
            <person name="Fu X."/>
            <person name="Pan Q."/>
            <person name="Wang Y."/>
            <person name="Lv Z."/>
            <person name="Lu X."/>
            <person name="Zhang F."/>
            <person name="Jiang W."/>
            <person name="Ma Y."/>
            <person name="Chen M."/>
            <person name="Hao X."/>
            <person name="Li L."/>
            <person name="Tang Y."/>
            <person name="Lv G."/>
            <person name="Zhou Y."/>
            <person name="Sun X."/>
            <person name="Brodelius P.E."/>
            <person name="Rose J.K.C."/>
            <person name="Tang K."/>
        </authorList>
    </citation>
    <scope>NUCLEOTIDE SEQUENCE [LARGE SCALE GENOMIC DNA]</scope>
    <source>
        <strain evidence="3">cv. Huhao1</strain>
        <tissue evidence="2">Leaf</tissue>
    </source>
</reference>
<dbReference type="Pfam" id="PF13966">
    <property type="entry name" value="zf-RVT"/>
    <property type="match status" value="1"/>
</dbReference>
<name>A0A2U1MHM3_ARTAN</name>
<accession>A0A2U1MHM3</accession>
<organism evidence="2 3">
    <name type="scientific">Artemisia annua</name>
    <name type="common">Sweet wormwood</name>
    <dbReference type="NCBI Taxonomy" id="35608"/>
    <lineage>
        <taxon>Eukaryota</taxon>
        <taxon>Viridiplantae</taxon>
        <taxon>Streptophyta</taxon>
        <taxon>Embryophyta</taxon>
        <taxon>Tracheophyta</taxon>
        <taxon>Spermatophyta</taxon>
        <taxon>Magnoliopsida</taxon>
        <taxon>eudicotyledons</taxon>
        <taxon>Gunneridae</taxon>
        <taxon>Pentapetalae</taxon>
        <taxon>asterids</taxon>
        <taxon>campanulids</taxon>
        <taxon>Asterales</taxon>
        <taxon>Asteraceae</taxon>
        <taxon>Asteroideae</taxon>
        <taxon>Anthemideae</taxon>
        <taxon>Artemisiinae</taxon>
        <taxon>Artemisia</taxon>
    </lineage>
</organism>
<dbReference type="InterPro" id="IPR026960">
    <property type="entry name" value="RVT-Znf"/>
</dbReference>